<feature type="domain" description="Cache" evidence="14">
    <location>
        <begin position="47"/>
        <end position="296"/>
    </location>
</feature>
<evidence type="ECO:0000256" key="5">
    <source>
        <dbReference type="ARBA" id="ARBA00022692"/>
    </source>
</evidence>
<evidence type="ECO:0000313" key="18">
    <source>
        <dbReference type="Proteomes" id="UP000215596"/>
    </source>
</evidence>
<feature type="domain" description="Histidine kinase/HSP90-like ATPase" evidence="13">
    <location>
        <begin position="497"/>
        <end position="602"/>
    </location>
</feature>
<evidence type="ECO:0000256" key="2">
    <source>
        <dbReference type="ARBA" id="ARBA00022475"/>
    </source>
</evidence>
<keyword evidence="2" id="KW-1003">Cell membrane</keyword>
<keyword evidence="5 12" id="KW-0812">Transmembrane</keyword>
<keyword evidence="7 17" id="KW-0418">Kinase</keyword>
<dbReference type="Proteomes" id="UP000435177">
    <property type="component" value="Unassembled WGS sequence"/>
</dbReference>
<proteinExistence type="predicted"/>
<evidence type="ECO:0000259" key="15">
    <source>
        <dbReference type="Pfam" id="PF06580"/>
    </source>
</evidence>
<name>A0A268ELQ5_9BACL</name>
<dbReference type="InterPro" id="IPR003594">
    <property type="entry name" value="HATPase_dom"/>
</dbReference>
<dbReference type="Pfam" id="PF02518">
    <property type="entry name" value="HATPase_c"/>
    <property type="match status" value="1"/>
</dbReference>
<evidence type="ECO:0000256" key="6">
    <source>
        <dbReference type="ARBA" id="ARBA00022741"/>
    </source>
</evidence>
<dbReference type="SUPFAM" id="SSF55874">
    <property type="entry name" value="ATPase domain of HSP90 chaperone/DNA topoisomerase II/histidine kinase"/>
    <property type="match status" value="1"/>
</dbReference>
<dbReference type="AlphaFoldDB" id="A0A268ELQ5"/>
<dbReference type="PANTHER" id="PTHR34220:SF11">
    <property type="entry name" value="SENSOR PROTEIN KINASE HPTS"/>
    <property type="match status" value="1"/>
</dbReference>
<evidence type="ECO:0000313" key="17">
    <source>
        <dbReference type="EMBL" id="PAD74048.1"/>
    </source>
</evidence>
<keyword evidence="4" id="KW-0808">Transferase</keyword>
<dbReference type="InterPro" id="IPR050640">
    <property type="entry name" value="Bact_2-comp_sensor_kinase"/>
</dbReference>
<dbReference type="InterPro" id="IPR010559">
    <property type="entry name" value="Sig_transdc_His_kin_internal"/>
</dbReference>
<keyword evidence="8" id="KW-0067">ATP-binding</keyword>
<dbReference type="GO" id="GO:0005886">
    <property type="term" value="C:plasma membrane"/>
    <property type="evidence" value="ECO:0007669"/>
    <property type="project" value="UniProtKB-SubCell"/>
</dbReference>
<reference evidence="17 18" key="1">
    <citation type="submission" date="2017-07" db="EMBL/GenBank/DDBJ databases">
        <title>Isolation and whole genome analysis of endospore-forming bacteria from heroin.</title>
        <authorList>
            <person name="Kalinowski J."/>
            <person name="Ahrens B."/>
            <person name="Al-Dilaimi A."/>
            <person name="Winkler A."/>
            <person name="Wibberg D."/>
            <person name="Schleenbecker U."/>
            <person name="Ruckert C."/>
            <person name="Wolfel R."/>
            <person name="Grass G."/>
        </authorList>
    </citation>
    <scope>NUCLEOTIDE SEQUENCE [LARGE SCALE GENOMIC DNA]</scope>
    <source>
        <strain evidence="17 18">7537-G1</strain>
    </source>
</reference>
<evidence type="ECO:0000256" key="11">
    <source>
        <dbReference type="ARBA" id="ARBA00023136"/>
    </source>
</evidence>
<keyword evidence="9 12" id="KW-1133">Transmembrane helix</keyword>
<dbReference type="Pfam" id="PF02743">
    <property type="entry name" value="dCache_1"/>
    <property type="match status" value="1"/>
</dbReference>
<keyword evidence="19" id="KW-1185">Reference proteome</keyword>
<dbReference type="EMBL" id="NPBY01000059">
    <property type="protein sequence ID" value="PAD74048.1"/>
    <property type="molecule type" value="Genomic_DNA"/>
</dbReference>
<reference evidence="16 19" key="2">
    <citation type="submission" date="2019-11" db="EMBL/GenBank/DDBJ databases">
        <title>Draft genome sequences of five Paenibacillus species of dairy origin.</title>
        <authorList>
            <person name="Olajide A.M."/>
            <person name="Chen S."/>
            <person name="Lapointe G."/>
        </authorList>
    </citation>
    <scope>NUCLEOTIDE SEQUENCE [LARGE SCALE GENOMIC DNA]</scope>
    <source>
        <strain evidence="16 19">3CS1</strain>
    </source>
</reference>
<comment type="caution">
    <text evidence="17">The sequence shown here is derived from an EMBL/GenBank/DDBJ whole genome shotgun (WGS) entry which is preliminary data.</text>
</comment>
<evidence type="ECO:0000256" key="9">
    <source>
        <dbReference type="ARBA" id="ARBA00022989"/>
    </source>
</evidence>
<organism evidence="17 18">
    <name type="scientific">Paenibacillus campinasensis</name>
    <dbReference type="NCBI Taxonomy" id="66347"/>
    <lineage>
        <taxon>Bacteria</taxon>
        <taxon>Bacillati</taxon>
        <taxon>Bacillota</taxon>
        <taxon>Bacilli</taxon>
        <taxon>Bacillales</taxon>
        <taxon>Paenibacillaceae</taxon>
        <taxon>Paenibacillus</taxon>
    </lineage>
</organism>
<evidence type="ECO:0000256" key="3">
    <source>
        <dbReference type="ARBA" id="ARBA00022553"/>
    </source>
</evidence>
<protein>
    <submittedName>
        <fullName evidence="17">Sensor histidine kinase</fullName>
    </submittedName>
</protein>
<dbReference type="GO" id="GO:0005524">
    <property type="term" value="F:ATP binding"/>
    <property type="evidence" value="ECO:0007669"/>
    <property type="project" value="UniProtKB-KW"/>
</dbReference>
<dbReference type="OrthoDB" id="9776552at2"/>
<keyword evidence="10" id="KW-0902">Two-component regulatory system</keyword>
<dbReference type="GO" id="GO:0000155">
    <property type="term" value="F:phosphorelay sensor kinase activity"/>
    <property type="evidence" value="ECO:0007669"/>
    <property type="project" value="InterPro"/>
</dbReference>
<comment type="subcellular location">
    <subcellularLocation>
        <location evidence="1">Cell membrane</location>
        <topology evidence="1">Multi-pass membrane protein</topology>
    </subcellularLocation>
</comment>
<accession>A0A268ELQ5</accession>
<evidence type="ECO:0000259" key="14">
    <source>
        <dbReference type="Pfam" id="PF02743"/>
    </source>
</evidence>
<evidence type="ECO:0000313" key="16">
    <source>
        <dbReference type="EMBL" id="MUG68590.1"/>
    </source>
</evidence>
<evidence type="ECO:0000256" key="4">
    <source>
        <dbReference type="ARBA" id="ARBA00022679"/>
    </source>
</evidence>
<dbReference type="Pfam" id="PF06580">
    <property type="entry name" value="His_kinase"/>
    <property type="match status" value="1"/>
</dbReference>
<dbReference type="RefSeq" id="WP_095266639.1">
    <property type="nucleotide sequence ID" value="NZ_NPBY01000059.1"/>
</dbReference>
<evidence type="ECO:0000256" key="1">
    <source>
        <dbReference type="ARBA" id="ARBA00004651"/>
    </source>
</evidence>
<evidence type="ECO:0000313" key="19">
    <source>
        <dbReference type="Proteomes" id="UP000435177"/>
    </source>
</evidence>
<feature type="domain" description="Signal transduction histidine kinase internal region" evidence="15">
    <location>
        <begin position="400"/>
        <end position="478"/>
    </location>
</feature>
<dbReference type="Gene3D" id="3.30.450.20">
    <property type="entry name" value="PAS domain"/>
    <property type="match status" value="1"/>
</dbReference>
<evidence type="ECO:0000256" key="8">
    <source>
        <dbReference type="ARBA" id="ARBA00022840"/>
    </source>
</evidence>
<dbReference type="Gene3D" id="3.30.565.10">
    <property type="entry name" value="Histidine kinase-like ATPase, C-terminal domain"/>
    <property type="match status" value="1"/>
</dbReference>
<sequence length="610" mass="70660">MKKMMHFIRNFVLEKTIYRTFLIYYLLGNMLLLLLLGILSIRDSTRMITEEVIRSSNKVMEQAAQGISFYLEETKRSLLVLASNQSVGAILRQDEIPDMAYLLQHERNISEIMQSINTYQSLISDVLILGKNGYVNNLNARSSLWWDYPFTEQTWALESFESRQGDYFFSLGIHNQDYYMNSDISRYGKPTLSVAMQVKGYRREVLGSVIANLDLQKVNSMFERSMYQSQANIFMIDEHRRIIVHQDSAEIGQTMHFAGIDNIYLEKSGNFREQLFGEEHLIIYQPTVIEGWMMISAIPMTEITSQSAPLKSNLNRILYLCLVLNVLISLAVTFRISRPLQGLLRTLNKIGTDDMLYIRNKNYQYREINIIGTKFKELMDRIDLLIQQNYLTQIALKEEELKALQAQINPHFLFNTLQLLQTEIVCGNIESSNRIVLSLSNLFRYSLRQTGELVTLHTELKQLNDYLYIMNKKYDDRITVKQHIPDEDVLQVNIPKLLLQPIVENCIRHGFGEDRREGTICISAVKVKKGLLIAIGDTGEGMDRQELRALRQQIEKPDQDVGNIGLYNVNHRIKLNYGSDYGLRIRSRRQAGTWVYLVVPARSREGGRTE</sequence>
<evidence type="ECO:0000259" key="13">
    <source>
        <dbReference type="Pfam" id="PF02518"/>
    </source>
</evidence>
<evidence type="ECO:0000256" key="12">
    <source>
        <dbReference type="SAM" id="Phobius"/>
    </source>
</evidence>
<keyword evidence="11 12" id="KW-0472">Membrane</keyword>
<feature type="transmembrane region" description="Helical" evidence="12">
    <location>
        <begin position="21"/>
        <end position="41"/>
    </location>
</feature>
<evidence type="ECO:0000256" key="10">
    <source>
        <dbReference type="ARBA" id="ARBA00023012"/>
    </source>
</evidence>
<dbReference type="EMBL" id="WOAA01000030">
    <property type="protein sequence ID" value="MUG68590.1"/>
    <property type="molecule type" value="Genomic_DNA"/>
</dbReference>
<keyword evidence="3" id="KW-0597">Phosphoprotein</keyword>
<dbReference type="InterPro" id="IPR033479">
    <property type="entry name" value="dCache_1"/>
</dbReference>
<dbReference type="Proteomes" id="UP000215596">
    <property type="component" value="Unassembled WGS sequence"/>
</dbReference>
<dbReference type="PANTHER" id="PTHR34220">
    <property type="entry name" value="SENSOR HISTIDINE KINASE YPDA"/>
    <property type="match status" value="1"/>
</dbReference>
<evidence type="ECO:0000256" key="7">
    <source>
        <dbReference type="ARBA" id="ARBA00022777"/>
    </source>
</evidence>
<dbReference type="InterPro" id="IPR036890">
    <property type="entry name" value="HATPase_C_sf"/>
</dbReference>
<keyword evidence="6" id="KW-0547">Nucleotide-binding</keyword>
<gene>
    <name evidence="17" type="ORF">CHH67_18225</name>
    <name evidence="16" type="ORF">GNP94_21700</name>
</gene>